<comment type="function">
    <text evidence="12">Glutamate-gated receptor that probably acts as a non-selective cation channel. May be involved in light-signal transduction and calcium homeostasis via the regulation of calcium influx into cells.</text>
</comment>
<comment type="subunit">
    <text evidence="2">May form heteromers.</text>
</comment>
<feature type="transmembrane region" description="Helical" evidence="13">
    <location>
        <begin position="438"/>
        <end position="459"/>
    </location>
</feature>
<dbReference type="CDD" id="cd13686">
    <property type="entry name" value="GluR_Plant"/>
    <property type="match status" value="1"/>
</dbReference>
<keyword evidence="10" id="KW-1071">Ligand-gated ion channel</keyword>
<dbReference type="Pfam" id="PF01094">
    <property type="entry name" value="ANF_receptor"/>
    <property type="match status" value="1"/>
</dbReference>
<dbReference type="Proteomes" id="UP000215914">
    <property type="component" value="Chromosome 10"/>
</dbReference>
<accession>A0A251TRG2</accession>
<keyword evidence="16" id="KW-1185">Reference proteome</keyword>
<evidence type="ECO:0000313" key="16">
    <source>
        <dbReference type="Proteomes" id="UP000215914"/>
    </source>
</evidence>
<evidence type="ECO:0000256" key="2">
    <source>
        <dbReference type="ARBA" id="ARBA00011095"/>
    </source>
</evidence>
<keyword evidence="3" id="KW-0813">Transport</keyword>
<dbReference type="InterPro" id="IPR001320">
    <property type="entry name" value="Iontro_rcpt_C"/>
</dbReference>
<dbReference type="InterPro" id="IPR001828">
    <property type="entry name" value="ANF_lig-bd_rcpt"/>
</dbReference>
<keyword evidence="9" id="KW-0325">Glycoprotein</keyword>
<reference evidence="16" key="1">
    <citation type="journal article" date="2017" name="Nature">
        <title>The sunflower genome provides insights into oil metabolism, flowering and Asterid evolution.</title>
        <authorList>
            <person name="Badouin H."/>
            <person name="Gouzy J."/>
            <person name="Grassa C.J."/>
            <person name="Murat F."/>
            <person name="Staton S.E."/>
            <person name="Cottret L."/>
            <person name="Lelandais-Briere C."/>
            <person name="Owens G.L."/>
            <person name="Carrere S."/>
            <person name="Mayjonade B."/>
            <person name="Legrand L."/>
            <person name="Gill N."/>
            <person name="Kane N.C."/>
            <person name="Bowers J.E."/>
            <person name="Hubner S."/>
            <person name="Bellec A."/>
            <person name="Berard A."/>
            <person name="Berges H."/>
            <person name="Blanchet N."/>
            <person name="Boniface M.C."/>
            <person name="Brunel D."/>
            <person name="Catrice O."/>
            <person name="Chaidir N."/>
            <person name="Claudel C."/>
            <person name="Donnadieu C."/>
            <person name="Faraut T."/>
            <person name="Fievet G."/>
            <person name="Helmstetter N."/>
            <person name="King M."/>
            <person name="Knapp S.J."/>
            <person name="Lai Z."/>
            <person name="Le Paslier M.C."/>
            <person name="Lippi Y."/>
            <person name="Lorenzon L."/>
            <person name="Mandel J.R."/>
            <person name="Marage G."/>
            <person name="Marchand G."/>
            <person name="Marquand E."/>
            <person name="Bret-Mestries E."/>
            <person name="Morien E."/>
            <person name="Nambeesan S."/>
            <person name="Nguyen T."/>
            <person name="Pegot-Espagnet P."/>
            <person name="Pouilly N."/>
            <person name="Raftis F."/>
            <person name="Sallet E."/>
            <person name="Schiex T."/>
            <person name="Thomas J."/>
            <person name="Vandecasteele C."/>
            <person name="Vares D."/>
            <person name="Vear F."/>
            <person name="Vautrin S."/>
            <person name="Crespi M."/>
            <person name="Mangin B."/>
            <person name="Burke J.M."/>
            <person name="Salse J."/>
            <person name="Munos S."/>
            <person name="Vincourt P."/>
            <person name="Rieseberg L.H."/>
            <person name="Langlade N.B."/>
        </authorList>
    </citation>
    <scope>NUCLEOTIDE SEQUENCE [LARGE SCALE GENOMIC DNA]</scope>
    <source>
        <strain evidence="16">cv. SF193</strain>
    </source>
</reference>
<evidence type="ECO:0000256" key="13">
    <source>
        <dbReference type="SAM" id="Phobius"/>
    </source>
</evidence>
<name>A0A251TRG2_HELAN</name>
<keyword evidence="6" id="KW-0406">Ion transport</keyword>
<comment type="subcellular location">
    <subcellularLocation>
        <location evidence="1">Membrane</location>
        <topology evidence="1">Multi-pass membrane protein</topology>
    </subcellularLocation>
</comment>
<feature type="domain" description="Ionotropic glutamate receptor C-terminal" evidence="14">
    <location>
        <begin position="177"/>
        <end position="413"/>
    </location>
</feature>
<keyword evidence="8 15" id="KW-0675">Receptor</keyword>
<keyword evidence="4 13" id="KW-0812">Transmembrane</keyword>
<evidence type="ECO:0000313" key="15">
    <source>
        <dbReference type="EMBL" id="OTG12611.1"/>
    </source>
</evidence>
<dbReference type="SUPFAM" id="SSF53850">
    <property type="entry name" value="Periplasmic binding protein-like II"/>
    <property type="match status" value="1"/>
</dbReference>
<keyword evidence="5 13" id="KW-1133">Transmembrane helix</keyword>
<dbReference type="GO" id="GO:0015276">
    <property type="term" value="F:ligand-gated monoatomic ion channel activity"/>
    <property type="evidence" value="ECO:0000318"/>
    <property type="project" value="GO_Central"/>
</dbReference>
<dbReference type="InterPro" id="IPR028082">
    <property type="entry name" value="Peripla_BP_I"/>
</dbReference>
<dbReference type="PANTHER" id="PTHR34836">
    <property type="entry name" value="OS06G0188250 PROTEIN"/>
    <property type="match status" value="1"/>
</dbReference>
<dbReference type="GO" id="GO:0005886">
    <property type="term" value="C:plasma membrane"/>
    <property type="evidence" value="ECO:0000318"/>
    <property type="project" value="GO_Central"/>
</dbReference>
<dbReference type="AlphaFoldDB" id="A0A251TRG2"/>
<evidence type="ECO:0000256" key="11">
    <source>
        <dbReference type="ARBA" id="ARBA00023303"/>
    </source>
</evidence>
<dbReference type="OMA" id="CHEIRLA"/>
<evidence type="ECO:0000256" key="10">
    <source>
        <dbReference type="ARBA" id="ARBA00023286"/>
    </source>
</evidence>
<proteinExistence type="predicted"/>
<dbReference type="Pfam" id="PF00060">
    <property type="entry name" value="Lig_chan"/>
    <property type="match status" value="1"/>
</dbReference>
<evidence type="ECO:0000256" key="9">
    <source>
        <dbReference type="ARBA" id="ARBA00023180"/>
    </source>
</evidence>
<evidence type="ECO:0000256" key="8">
    <source>
        <dbReference type="ARBA" id="ARBA00023170"/>
    </source>
</evidence>
<evidence type="ECO:0000256" key="4">
    <source>
        <dbReference type="ARBA" id="ARBA00022692"/>
    </source>
</evidence>
<dbReference type="GO" id="GO:0038023">
    <property type="term" value="F:signaling receptor activity"/>
    <property type="evidence" value="ECO:0000318"/>
    <property type="project" value="GO_Central"/>
</dbReference>
<evidence type="ECO:0000256" key="3">
    <source>
        <dbReference type="ARBA" id="ARBA00022448"/>
    </source>
</evidence>
<dbReference type="Gene3D" id="3.40.50.2300">
    <property type="match status" value="1"/>
</dbReference>
<evidence type="ECO:0000256" key="6">
    <source>
        <dbReference type="ARBA" id="ARBA00023065"/>
    </source>
</evidence>
<gene>
    <name evidence="15" type="ORF">HannXRQ_Chr10g0311521</name>
</gene>
<keyword evidence="7 13" id="KW-0472">Membrane</keyword>
<keyword evidence="11" id="KW-0407">Ion channel</keyword>
<dbReference type="SMART" id="SM00079">
    <property type="entry name" value="PBPe"/>
    <property type="match status" value="1"/>
</dbReference>
<dbReference type="PANTHER" id="PTHR34836:SF1">
    <property type="entry name" value="OS09G0428600 PROTEIN"/>
    <property type="match status" value="1"/>
</dbReference>
<organism evidence="15 16">
    <name type="scientific">Helianthus annuus</name>
    <name type="common">Common sunflower</name>
    <dbReference type="NCBI Taxonomy" id="4232"/>
    <lineage>
        <taxon>Eukaryota</taxon>
        <taxon>Viridiplantae</taxon>
        <taxon>Streptophyta</taxon>
        <taxon>Embryophyta</taxon>
        <taxon>Tracheophyta</taxon>
        <taxon>Spermatophyta</taxon>
        <taxon>Magnoliopsida</taxon>
        <taxon>eudicotyledons</taxon>
        <taxon>Gunneridae</taxon>
        <taxon>Pentapetalae</taxon>
        <taxon>asterids</taxon>
        <taxon>campanulids</taxon>
        <taxon>Asterales</taxon>
        <taxon>Asteraceae</taxon>
        <taxon>Asteroideae</taxon>
        <taxon>Heliantheae alliance</taxon>
        <taxon>Heliantheae</taxon>
        <taxon>Helianthus</taxon>
    </lineage>
</organism>
<dbReference type="Gene3D" id="3.40.190.10">
    <property type="entry name" value="Periplasmic binding protein-like II"/>
    <property type="match status" value="2"/>
</dbReference>
<dbReference type="InParanoid" id="A0A251TRG2"/>
<evidence type="ECO:0000256" key="12">
    <source>
        <dbReference type="ARBA" id="ARBA00049638"/>
    </source>
</evidence>
<evidence type="ECO:0000259" key="14">
    <source>
        <dbReference type="SMART" id="SM00079"/>
    </source>
</evidence>
<sequence length="497" mass="56367">MHGVLGVKSYIPRSKELTDFEKRWKREFRDRNPKDDEMELDMFGIWWYDTVYGLAMALEKAGNDIDTTFRRKREPQTDLDAIGTSEMGSSLIPWIRNLTFKGLSGDFCIVNGQLQSSAYEVVNIIETRENHIGFWTRGNGISKKLNHRTNGLRAITWPGDSHVIPKGWEIPTNSKNVLKIGVPAKGLFVQFIDAKTDPETQQVIVTGFCVDVFNAVVSALPYAVKPEFIPFVTPDGKSPAGSYTDFLISNLSRFVVIVWVLVVLVLTSSYTASLTSMLTVEQLRPTHTDIDQIRRNGESVGYQKGSFVVGILKSIGFDDAKLKSYSTFEEYDRALQAGSRKGGVSAIMDELPYIRLFLAVYCNNYTMTNATYRTVGFGFAFPKRSPLLHDVSRAVLQVTEGKIMNISNQWFEEAASCDQQNRAKGNSSRLMLDSFKGLFLIAGLSSTAALLIFFSYFYIKTDIYWCHEIRLAESLLLWQKHLMCLRKMRLERQSQRQ</sequence>
<dbReference type="InterPro" id="IPR015683">
    <property type="entry name" value="Ionotropic_Glu_rcpt"/>
</dbReference>
<evidence type="ECO:0000256" key="1">
    <source>
        <dbReference type="ARBA" id="ARBA00004141"/>
    </source>
</evidence>
<evidence type="ECO:0000256" key="5">
    <source>
        <dbReference type="ARBA" id="ARBA00022989"/>
    </source>
</evidence>
<dbReference type="SUPFAM" id="SSF53822">
    <property type="entry name" value="Periplasmic binding protein-like I"/>
    <property type="match status" value="1"/>
</dbReference>
<protein>
    <submittedName>
        <fullName evidence="15">Putative ionotropic glutamate receptor, metazoa, Periplasmic binding protein-like I</fullName>
    </submittedName>
</protein>
<dbReference type="EMBL" id="CM007899">
    <property type="protein sequence ID" value="OTG12611.1"/>
    <property type="molecule type" value="Genomic_DNA"/>
</dbReference>
<evidence type="ECO:0000256" key="7">
    <source>
        <dbReference type="ARBA" id="ARBA00023136"/>
    </source>
</evidence>